<proteinExistence type="inferred from homology"/>
<comment type="similarity">
    <text evidence="2 7">Belongs to the peptidase S8 family.</text>
</comment>
<dbReference type="PROSITE" id="PS00138">
    <property type="entry name" value="SUBTILASE_SER"/>
    <property type="match status" value="1"/>
</dbReference>
<dbReference type="Pfam" id="PF19366">
    <property type="entry name" value="DUF5942"/>
    <property type="match status" value="1"/>
</dbReference>
<dbReference type="InterPro" id="IPR015500">
    <property type="entry name" value="Peptidase_S8_subtilisin-rel"/>
</dbReference>
<dbReference type="InterPro" id="IPR045986">
    <property type="entry name" value="DUF5942"/>
</dbReference>
<comment type="caution">
    <text evidence="12">The sequence shown here is derived from an EMBL/GenBank/DDBJ whole genome shotgun (WGS) entry which is preliminary data.</text>
</comment>
<keyword evidence="9" id="KW-0732">Signal</keyword>
<dbReference type="InterPro" id="IPR050131">
    <property type="entry name" value="Peptidase_S8_subtilisin-like"/>
</dbReference>
<dbReference type="Pfam" id="PF00082">
    <property type="entry name" value="Peptidase_S8"/>
    <property type="match status" value="1"/>
</dbReference>
<keyword evidence="4 7" id="KW-0645">Protease</keyword>
<dbReference type="PRINTS" id="PR00723">
    <property type="entry name" value="SUBTILISIN"/>
</dbReference>
<dbReference type="InterPro" id="IPR036852">
    <property type="entry name" value="Peptidase_S8/S53_dom_sf"/>
</dbReference>
<feature type="active site" description="Charge relay system" evidence="7">
    <location>
        <position position="154"/>
    </location>
</feature>
<feature type="domain" description="Peptidase S8/S53" evidence="10">
    <location>
        <begin position="145"/>
        <end position="400"/>
    </location>
</feature>
<dbReference type="Gene3D" id="3.40.50.200">
    <property type="entry name" value="Peptidase S8/S53 domain"/>
    <property type="match status" value="1"/>
</dbReference>
<evidence type="ECO:0000256" key="4">
    <source>
        <dbReference type="ARBA" id="ARBA00022670"/>
    </source>
</evidence>
<feature type="signal peptide" evidence="9">
    <location>
        <begin position="1"/>
        <end position="19"/>
    </location>
</feature>
<keyword evidence="8" id="KW-1133">Transmembrane helix</keyword>
<evidence type="ECO:0000256" key="9">
    <source>
        <dbReference type="SAM" id="SignalP"/>
    </source>
</evidence>
<dbReference type="Proteomes" id="UP000636505">
    <property type="component" value="Unassembled WGS sequence"/>
</dbReference>
<dbReference type="PANTHER" id="PTHR43806">
    <property type="entry name" value="PEPTIDASE S8"/>
    <property type="match status" value="1"/>
</dbReference>
<dbReference type="InterPro" id="IPR000209">
    <property type="entry name" value="Peptidase_S8/S53_dom"/>
</dbReference>
<comment type="subcellular location">
    <subcellularLocation>
        <location evidence="1">Secreted</location>
    </subcellularLocation>
</comment>
<accession>A0A8J7DKD0</accession>
<feature type="transmembrane region" description="Helical" evidence="8">
    <location>
        <begin position="467"/>
        <end position="489"/>
    </location>
</feature>
<dbReference type="InterPro" id="IPR034084">
    <property type="entry name" value="Thermitase-like_dom"/>
</dbReference>
<gene>
    <name evidence="12" type="ORF">IQ241_02810</name>
</gene>
<evidence type="ECO:0000256" key="2">
    <source>
        <dbReference type="ARBA" id="ARBA00011073"/>
    </source>
</evidence>
<feature type="active site" description="Charge relay system" evidence="7">
    <location>
        <position position="187"/>
    </location>
</feature>
<reference evidence="12" key="1">
    <citation type="submission" date="2020-10" db="EMBL/GenBank/DDBJ databases">
        <authorList>
            <person name="Castelo-Branco R."/>
            <person name="Eusebio N."/>
            <person name="Adriana R."/>
            <person name="Vieira A."/>
            <person name="Brugerolle De Fraissinette N."/>
            <person name="Rezende De Castro R."/>
            <person name="Schneider M.P."/>
            <person name="Vasconcelos V."/>
            <person name="Leao P.N."/>
        </authorList>
    </citation>
    <scope>NUCLEOTIDE SEQUENCE</scope>
    <source>
        <strain evidence="12">LEGE 07310</strain>
    </source>
</reference>
<dbReference type="EMBL" id="JADEXG010000004">
    <property type="protein sequence ID" value="MBE9076236.1"/>
    <property type="molecule type" value="Genomic_DNA"/>
</dbReference>
<feature type="transmembrane region" description="Helical" evidence="8">
    <location>
        <begin position="436"/>
        <end position="455"/>
    </location>
</feature>
<dbReference type="PROSITE" id="PS51892">
    <property type="entry name" value="SUBTILASE"/>
    <property type="match status" value="1"/>
</dbReference>
<dbReference type="AlphaFoldDB" id="A0A8J7DKD0"/>
<dbReference type="RefSeq" id="WP_193904898.1">
    <property type="nucleotide sequence ID" value="NZ_JADEXG010000004.1"/>
</dbReference>
<evidence type="ECO:0000313" key="12">
    <source>
        <dbReference type="EMBL" id="MBE9076236.1"/>
    </source>
</evidence>
<evidence type="ECO:0000256" key="7">
    <source>
        <dbReference type="PROSITE-ProRule" id="PRU01240"/>
    </source>
</evidence>
<dbReference type="GO" id="GO:0004252">
    <property type="term" value="F:serine-type endopeptidase activity"/>
    <property type="evidence" value="ECO:0007669"/>
    <property type="project" value="UniProtKB-UniRule"/>
</dbReference>
<dbReference type="InterPro" id="IPR017295">
    <property type="entry name" value="Pept_S8A_subtilisin_cyanobac-1"/>
</dbReference>
<feature type="transmembrane region" description="Helical" evidence="8">
    <location>
        <begin position="540"/>
        <end position="558"/>
    </location>
</feature>
<dbReference type="CDD" id="cd07484">
    <property type="entry name" value="Peptidases_S8_Thermitase_like"/>
    <property type="match status" value="1"/>
</dbReference>
<feature type="chain" id="PRO_5035255847" evidence="9">
    <location>
        <begin position="20"/>
        <end position="599"/>
    </location>
</feature>
<organism evidence="12 13">
    <name type="scientific">Vasconcelosia minhoensis LEGE 07310</name>
    <dbReference type="NCBI Taxonomy" id="915328"/>
    <lineage>
        <taxon>Bacteria</taxon>
        <taxon>Bacillati</taxon>
        <taxon>Cyanobacteriota</taxon>
        <taxon>Cyanophyceae</taxon>
        <taxon>Nodosilineales</taxon>
        <taxon>Cymatolegaceae</taxon>
        <taxon>Vasconcelosia</taxon>
        <taxon>Vasconcelosia minhoensis</taxon>
    </lineage>
</organism>
<protein>
    <submittedName>
        <fullName evidence="12">Peptidase S8</fullName>
    </submittedName>
</protein>
<evidence type="ECO:0000256" key="8">
    <source>
        <dbReference type="SAM" id="Phobius"/>
    </source>
</evidence>
<keyword evidence="6 7" id="KW-0720">Serine protease</keyword>
<dbReference type="GO" id="GO:0005576">
    <property type="term" value="C:extracellular region"/>
    <property type="evidence" value="ECO:0007669"/>
    <property type="project" value="UniProtKB-SubCell"/>
</dbReference>
<feature type="active site" description="Charge relay system" evidence="7">
    <location>
        <position position="354"/>
    </location>
</feature>
<sequence>MKRLFLIFFLIGLFAVAAAHEGFQTGYSSNLANSDQAEFESIILDFREAPGLTRQIDDRLANLAQQFNLSPALNSEFSEADHVYVVQGDRDILQALRNSDLARFTEFIEPNYIYQSLFVPDDPDYAKQWNLQSINVEGAWAQNRGSGATVAVIDTGISRTPDLQKTNFVPGYDFVNDRDQADDDNGHGTHVAGTIAQSTNNGYGVAGIAYEANLMPLKVLSAQGFGNVADITEAIRFAADNGADVINMSLGGGGASELMQEAVEYAHSKGVVIVAAAGNESSQSASYPAKYRHVIGVSAFDADGKKAPYSNYGLGVDIAAPGGSTLAGESGGILQETIDRLSGKAQFKYFQGTSMAAPHVAGVAAVLKSIGIEAPETVETVLEYSAQKVGRDSSNAFGAGKLDAAAAAQMATVRLPWWGQLWQFLRSLFWFDAKSIPWKDLLLRGAIAAAFTWLFTRMARFPWQGNAYLIGIFLGAIGLFIFKGLHVMYLPDWPLRLVGSAIPELGSALWRDPRLNPVFASCLIPLAGMLLLLSHRTLRWFSMGLAVGVAAFLSVSLLESTYVLWIGANAIAQAFIGVNVVLCLAIAAITLRVATSDGL</sequence>
<keyword evidence="13" id="KW-1185">Reference proteome</keyword>
<dbReference type="PANTHER" id="PTHR43806:SF11">
    <property type="entry name" value="CEREVISIN-RELATED"/>
    <property type="match status" value="1"/>
</dbReference>
<evidence type="ECO:0000256" key="5">
    <source>
        <dbReference type="ARBA" id="ARBA00022801"/>
    </source>
</evidence>
<dbReference type="GO" id="GO:0006508">
    <property type="term" value="P:proteolysis"/>
    <property type="evidence" value="ECO:0007669"/>
    <property type="project" value="UniProtKB-KW"/>
</dbReference>
<feature type="domain" description="DUF5942" evidence="11">
    <location>
        <begin position="423"/>
        <end position="593"/>
    </location>
</feature>
<evidence type="ECO:0000259" key="10">
    <source>
        <dbReference type="Pfam" id="PF00082"/>
    </source>
</evidence>
<keyword evidence="3" id="KW-0964">Secreted</keyword>
<evidence type="ECO:0000256" key="1">
    <source>
        <dbReference type="ARBA" id="ARBA00004613"/>
    </source>
</evidence>
<dbReference type="InterPro" id="IPR023828">
    <property type="entry name" value="Peptidase_S8_Ser-AS"/>
</dbReference>
<keyword evidence="8" id="KW-0812">Transmembrane</keyword>
<dbReference type="SUPFAM" id="SSF52743">
    <property type="entry name" value="Subtilisin-like"/>
    <property type="match status" value="1"/>
</dbReference>
<feature type="transmembrane region" description="Helical" evidence="8">
    <location>
        <begin position="515"/>
        <end position="533"/>
    </location>
</feature>
<evidence type="ECO:0000256" key="6">
    <source>
        <dbReference type="ARBA" id="ARBA00022825"/>
    </source>
</evidence>
<keyword evidence="8" id="KW-0472">Membrane</keyword>
<evidence type="ECO:0000256" key="3">
    <source>
        <dbReference type="ARBA" id="ARBA00022525"/>
    </source>
</evidence>
<evidence type="ECO:0000313" key="13">
    <source>
        <dbReference type="Proteomes" id="UP000636505"/>
    </source>
</evidence>
<keyword evidence="5 7" id="KW-0378">Hydrolase</keyword>
<dbReference type="PIRSF" id="PIRSF037851">
    <property type="entry name" value="Subtilisin_cyano"/>
    <property type="match status" value="1"/>
</dbReference>
<evidence type="ECO:0000259" key="11">
    <source>
        <dbReference type="Pfam" id="PF19366"/>
    </source>
</evidence>
<feature type="transmembrane region" description="Helical" evidence="8">
    <location>
        <begin position="570"/>
        <end position="594"/>
    </location>
</feature>
<name>A0A8J7DKD0_9CYAN</name>